<name>A0A8S4BVJ6_9TELE</name>
<keyword evidence="3" id="KW-1185">Reference proteome</keyword>
<feature type="region of interest" description="Disordered" evidence="1">
    <location>
        <begin position="1"/>
        <end position="25"/>
    </location>
</feature>
<comment type="caution">
    <text evidence="2">The sequence shown here is derived from an EMBL/GenBank/DDBJ whole genome shotgun (WGS) entry which is preliminary data.</text>
</comment>
<protein>
    <submittedName>
        <fullName evidence="2">(Atlantic silverside) hypothetical protein</fullName>
    </submittedName>
</protein>
<dbReference type="EMBL" id="CAJRST010038888">
    <property type="protein sequence ID" value="CAG6016062.1"/>
    <property type="molecule type" value="Genomic_DNA"/>
</dbReference>
<accession>A0A8S4BVJ6</accession>
<organism evidence="2 3">
    <name type="scientific">Menidia menidia</name>
    <name type="common">Atlantic silverside</name>
    <dbReference type="NCBI Taxonomy" id="238744"/>
    <lineage>
        <taxon>Eukaryota</taxon>
        <taxon>Metazoa</taxon>
        <taxon>Chordata</taxon>
        <taxon>Craniata</taxon>
        <taxon>Vertebrata</taxon>
        <taxon>Euteleostomi</taxon>
        <taxon>Actinopterygii</taxon>
        <taxon>Neopterygii</taxon>
        <taxon>Teleostei</taxon>
        <taxon>Neoteleostei</taxon>
        <taxon>Acanthomorphata</taxon>
        <taxon>Ovalentaria</taxon>
        <taxon>Atherinomorphae</taxon>
        <taxon>Atheriniformes</taxon>
        <taxon>Atherinopsidae</taxon>
        <taxon>Menidiinae</taxon>
        <taxon>Menidia</taxon>
    </lineage>
</organism>
<gene>
    <name evidence="2" type="ORF">MMEN_LOCUS20032</name>
</gene>
<dbReference type="OrthoDB" id="8907449at2759"/>
<feature type="compositionally biased region" description="Basic and acidic residues" evidence="1">
    <location>
        <begin position="10"/>
        <end position="25"/>
    </location>
</feature>
<dbReference type="AlphaFoldDB" id="A0A8S4BVJ6"/>
<reference evidence="2" key="1">
    <citation type="submission" date="2021-05" db="EMBL/GenBank/DDBJ databases">
        <authorList>
            <person name="Tigano A."/>
        </authorList>
    </citation>
    <scope>NUCLEOTIDE SEQUENCE</scope>
</reference>
<evidence type="ECO:0000313" key="3">
    <source>
        <dbReference type="Proteomes" id="UP000677803"/>
    </source>
</evidence>
<sequence>MRGNSDEWGEGDHPAAGDGSAKRSDHDDVLELKESLVLYEKASSAKVSWGKSNAFFVSNWHTGDIQQWHGSSGWGWNRIKILQKVMTFSDRIAKVCRIKWNLSCLNGNGLYLSCPAEKLTNNLVTSFLWHRLVMMIPPDGLLADIQRLIVDFFWSGHHWLLYCSYLRQKGDKD</sequence>
<evidence type="ECO:0000256" key="1">
    <source>
        <dbReference type="SAM" id="MobiDB-lite"/>
    </source>
</evidence>
<evidence type="ECO:0000313" key="2">
    <source>
        <dbReference type="EMBL" id="CAG6016062.1"/>
    </source>
</evidence>
<proteinExistence type="predicted"/>
<dbReference type="Proteomes" id="UP000677803">
    <property type="component" value="Unassembled WGS sequence"/>
</dbReference>